<feature type="compositionally biased region" description="Acidic residues" evidence="5">
    <location>
        <begin position="19"/>
        <end position="37"/>
    </location>
</feature>
<evidence type="ECO:0000256" key="2">
    <source>
        <dbReference type="ARBA" id="ARBA00023210"/>
    </source>
</evidence>
<protein>
    <submittedName>
        <fullName evidence="6">Cell division protein SepF</fullName>
    </submittedName>
</protein>
<dbReference type="EMBL" id="DVHM01000044">
    <property type="protein sequence ID" value="HIR70168.1"/>
    <property type="molecule type" value="Genomic_DNA"/>
</dbReference>
<accession>A0A9D1E8M8</accession>
<dbReference type="InterPro" id="IPR023052">
    <property type="entry name" value="Cell_div_SepF"/>
</dbReference>
<dbReference type="HAMAP" id="MF_01197">
    <property type="entry name" value="SepF"/>
    <property type="match status" value="1"/>
</dbReference>
<evidence type="ECO:0000256" key="4">
    <source>
        <dbReference type="ARBA" id="ARBA00044936"/>
    </source>
</evidence>
<dbReference type="InterPro" id="IPR007561">
    <property type="entry name" value="Cell_div_SepF/SepF-rel"/>
</dbReference>
<keyword evidence="1 6" id="KW-0132">Cell division</keyword>
<dbReference type="Gene3D" id="3.30.110.150">
    <property type="entry name" value="SepF-like protein"/>
    <property type="match status" value="1"/>
</dbReference>
<evidence type="ECO:0000256" key="3">
    <source>
        <dbReference type="ARBA" id="ARBA00023306"/>
    </source>
</evidence>
<keyword evidence="3" id="KW-0131">Cell cycle</keyword>
<keyword evidence="2" id="KW-0717">Septation</keyword>
<evidence type="ECO:0000313" key="6">
    <source>
        <dbReference type="EMBL" id="HIR70168.1"/>
    </source>
</evidence>
<name>A0A9D1E8M8_9FIRM</name>
<evidence type="ECO:0000313" key="7">
    <source>
        <dbReference type="Proteomes" id="UP000823912"/>
    </source>
</evidence>
<feature type="compositionally biased region" description="Basic and acidic residues" evidence="5">
    <location>
        <begin position="57"/>
        <end position="69"/>
    </location>
</feature>
<comment type="caution">
    <text evidence="6">The sequence shown here is derived from an EMBL/GenBank/DDBJ whole genome shotgun (WGS) entry which is preliminary data.</text>
</comment>
<reference evidence="6" key="2">
    <citation type="journal article" date="2021" name="PeerJ">
        <title>Extensive microbial diversity within the chicken gut microbiome revealed by metagenomics and culture.</title>
        <authorList>
            <person name="Gilroy R."/>
            <person name="Ravi A."/>
            <person name="Getino M."/>
            <person name="Pursley I."/>
            <person name="Horton D.L."/>
            <person name="Alikhan N.F."/>
            <person name="Baker D."/>
            <person name="Gharbi K."/>
            <person name="Hall N."/>
            <person name="Watson M."/>
            <person name="Adriaenssens E.M."/>
            <person name="Foster-Nyarko E."/>
            <person name="Jarju S."/>
            <person name="Secka A."/>
            <person name="Antonio M."/>
            <person name="Oren A."/>
            <person name="Chaudhuri R.R."/>
            <person name="La Ragione R."/>
            <person name="Hildebrand F."/>
            <person name="Pallen M.J."/>
        </authorList>
    </citation>
    <scope>NUCLEOTIDE SEQUENCE</scope>
    <source>
        <strain evidence="6">ChiSjej5B23-6657</strain>
    </source>
</reference>
<feature type="region of interest" description="Disordered" evidence="5">
    <location>
        <begin position="19"/>
        <end position="86"/>
    </location>
</feature>
<dbReference type="AlphaFoldDB" id="A0A9D1E8M8"/>
<comment type="function">
    <text evidence="4">Cell division protein that is part of the divisome complex and is recruited early to the Z-ring. Probably stimulates Z-ring formation, perhaps through the cross-linking of FtsZ protofilaments. Its function overlaps with FtsA.</text>
</comment>
<organism evidence="6 7">
    <name type="scientific">Candidatus Pullilachnospira gallistercoris</name>
    <dbReference type="NCBI Taxonomy" id="2840911"/>
    <lineage>
        <taxon>Bacteria</taxon>
        <taxon>Bacillati</taxon>
        <taxon>Bacillota</taxon>
        <taxon>Clostridia</taxon>
        <taxon>Lachnospirales</taxon>
        <taxon>Lachnospiraceae</taxon>
        <taxon>Lachnospiraceae incertae sedis</taxon>
        <taxon>Candidatus Pullilachnospira</taxon>
    </lineage>
</organism>
<dbReference type="InterPro" id="IPR038594">
    <property type="entry name" value="SepF-like_sf"/>
</dbReference>
<dbReference type="Proteomes" id="UP000823912">
    <property type="component" value="Unassembled WGS sequence"/>
</dbReference>
<feature type="non-terminal residue" evidence="6">
    <location>
        <position position="169"/>
    </location>
</feature>
<gene>
    <name evidence="6" type="ORF">IAA55_02675</name>
</gene>
<dbReference type="PANTHER" id="PTHR35798:SF1">
    <property type="entry name" value="CELL DIVISION PROTEIN SEPF"/>
    <property type="match status" value="1"/>
</dbReference>
<evidence type="ECO:0000256" key="1">
    <source>
        <dbReference type="ARBA" id="ARBA00022618"/>
    </source>
</evidence>
<sequence length="169" mass="19247">MKAFDKLLDFMRLGDDEDYYDDEDELYDDEDLPEEQENSSFHLFGSRNREEEEEDRTPEKKSAVREKAAPKSSSKITPMRSGRKASSVSMEVCVIKPTSFEDAREISETLLADRTVILNMEGMDLGLAQRIIDFTSGCCYAIDGNLQKISNYIFIITPESVDISGDFQE</sequence>
<evidence type="ECO:0000256" key="5">
    <source>
        <dbReference type="SAM" id="MobiDB-lite"/>
    </source>
</evidence>
<dbReference type="PANTHER" id="PTHR35798">
    <property type="entry name" value="CELL DIVISION PROTEIN SEPF"/>
    <property type="match status" value="1"/>
</dbReference>
<dbReference type="GO" id="GO:0000917">
    <property type="term" value="P:division septum assembly"/>
    <property type="evidence" value="ECO:0007669"/>
    <property type="project" value="UniProtKB-KW"/>
</dbReference>
<proteinExistence type="inferred from homology"/>
<reference evidence="6" key="1">
    <citation type="submission" date="2020-10" db="EMBL/GenBank/DDBJ databases">
        <authorList>
            <person name="Gilroy R."/>
        </authorList>
    </citation>
    <scope>NUCLEOTIDE SEQUENCE</scope>
    <source>
        <strain evidence="6">ChiSjej5B23-6657</strain>
    </source>
</reference>
<dbReference type="Pfam" id="PF04472">
    <property type="entry name" value="SepF"/>
    <property type="match status" value="1"/>
</dbReference>